<evidence type="ECO:0000256" key="12">
    <source>
        <dbReference type="PIRSR" id="PIRSR605027-3"/>
    </source>
</evidence>
<accession>A0A8R1UPI4</accession>
<dbReference type="Pfam" id="PF03360">
    <property type="entry name" value="Glyco_transf_43"/>
    <property type="match status" value="1"/>
</dbReference>
<comment type="similarity">
    <text evidence="2 14">Belongs to the glycosyltransferase 43 family.</text>
</comment>
<dbReference type="GO" id="GO:0015018">
    <property type="term" value="F:galactosylgalactosylxylosylprotein 3-beta-glucuronosyltransferase activity"/>
    <property type="evidence" value="ECO:0000318"/>
    <property type="project" value="GO_Central"/>
</dbReference>
<evidence type="ECO:0000256" key="14">
    <source>
        <dbReference type="RuleBase" id="RU363127"/>
    </source>
</evidence>
<dbReference type="Proteomes" id="UP000005239">
    <property type="component" value="Unassembled WGS sequence"/>
</dbReference>
<dbReference type="GO" id="GO:0009792">
    <property type="term" value="P:embryo development ending in birth or egg hatching"/>
    <property type="evidence" value="ECO:0007669"/>
    <property type="project" value="EnsemblMetazoa"/>
</dbReference>
<evidence type="ECO:0000256" key="6">
    <source>
        <dbReference type="ARBA" id="ARBA00022968"/>
    </source>
</evidence>
<dbReference type="InterPro" id="IPR029044">
    <property type="entry name" value="Nucleotide-diphossugar_trans"/>
</dbReference>
<dbReference type="GO" id="GO:0160094">
    <property type="term" value="P:nematode pharynx development"/>
    <property type="evidence" value="ECO:0007669"/>
    <property type="project" value="EnsemblMetazoa"/>
</dbReference>
<evidence type="ECO:0000256" key="5">
    <source>
        <dbReference type="ARBA" id="ARBA00022692"/>
    </source>
</evidence>
<evidence type="ECO:0000256" key="7">
    <source>
        <dbReference type="ARBA" id="ARBA00022989"/>
    </source>
</evidence>
<evidence type="ECO:0000256" key="10">
    <source>
        <dbReference type="ARBA" id="ARBA00047979"/>
    </source>
</evidence>
<evidence type="ECO:0000313" key="16">
    <source>
        <dbReference type="Proteomes" id="UP000005239"/>
    </source>
</evidence>
<keyword evidence="14" id="KW-0333">Golgi apparatus</keyword>
<dbReference type="Gene3D" id="3.90.550.10">
    <property type="entry name" value="Spore Coat Polysaccharide Biosynthesis Protein SpsA, Chain A"/>
    <property type="match status" value="2"/>
</dbReference>
<name>A0A2A6B8Z8_PRIPA</name>
<evidence type="ECO:0000256" key="3">
    <source>
        <dbReference type="ARBA" id="ARBA00012641"/>
    </source>
</evidence>
<evidence type="ECO:0000256" key="1">
    <source>
        <dbReference type="ARBA" id="ARBA00004606"/>
    </source>
</evidence>
<comment type="subcellular location">
    <subcellularLocation>
        <location evidence="14">Golgi apparatus membrane</location>
        <topology evidence="14">Single-pass type II membrane protein</topology>
    </subcellularLocation>
    <subcellularLocation>
        <location evidence="1">Membrane</location>
        <topology evidence="1">Single-pass type II membrane protein</topology>
    </subcellularLocation>
</comment>
<keyword evidence="8" id="KW-0472">Membrane</keyword>
<dbReference type="GO" id="GO:0007286">
    <property type="term" value="P:spermatid development"/>
    <property type="evidence" value="ECO:0007669"/>
    <property type="project" value="EnsemblMetazoa"/>
</dbReference>
<dbReference type="GO" id="GO:0002009">
    <property type="term" value="P:morphogenesis of an epithelium"/>
    <property type="evidence" value="ECO:0007669"/>
    <property type="project" value="EnsemblMetazoa"/>
</dbReference>
<dbReference type="GO" id="GO:0000139">
    <property type="term" value="C:Golgi membrane"/>
    <property type="evidence" value="ECO:0000318"/>
    <property type="project" value="GO_Central"/>
</dbReference>
<keyword evidence="12 14" id="KW-0464">Manganese</keyword>
<feature type="active site" description="Proton donor/acceptor" evidence="11">
    <location>
        <position position="290"/>
    </location>
</feature>
<keyword evidence="16" id="KW-1185">Reference proteome</keyword>
<evidence type="ECO:0000256" key="11">
    <source>
        <dbReference type="PIRSR" id="PIRSR605027-1"/>
    </source>
</evidence>
<dbReference type="GO" id="GO:0050650">
    <property type="term" value="P:chondroitin sulfate proteoglycan biosynthetic process"/>
    <property type="evidence" value="ECO:0000318"/>
    <property type="project" value="GO_Central"/>
</dbReference>
<dbReference type="GO" id="GO:0018991">
    <property type="term" value="P:egg-laying behavior"/>
    <property type="evidence" value="ECO:0007669"/>
    <property type="project" value="EnsemblMetazoa"/>
</dbReference>
<feature type="site" description="Interaction with galactose moiety of substrate glycoprotein" evidence="13">
    <location>
        <position position="235"/>
    </location>
</feature>
<keyword evidence="6 14" id="KW-0735">Signal-anchor</keyword>
<comment type="catalytic activity">
    <reaction evidence="10 14">
        <text>3-O-(beta-D-galactosyl-(1-&gt;3)-beta-D-galactosyl-(1-&gt;4)-beta-D-xylosyl)-L-seryl-[protein] + UDP-alpha-D-glucuronate = 3-O-(beta-D-GlcA-(1-&gt;3)-beta-D-Gal-(1-&gt;3)-beta-D-Gal-(1-&gt;4)-beta-D-Xyl)-L-seryl-[protein] + UDP + H(+)</text>
        <dbReference type="Rhea" id="RHEA:24168"/>
        <dbReference type="Rhea" id="RHEA-COMP:12571"/>
        <dbReference type="Rhea" id="RHEA-COMP:12573"/>
        <dbReference type="ChEBI" id="CHEBI:15378"/>
        <dbReference type="ChEBI" id="CHEBI:58052"/>
        <dbReference type="ChEBI" id="CHEBI:58223"/>
        <dbReference type="ChEBI" id="CHEBI:132090"/>
        <dbReference type="ChEBI" id="CHEBI:132093"/>
        <dbReference type="EC" id="2.4.1.135"/>
    </reaction>
</comment>
<sequence length="388" mass="43693">MSDIVKGLLGLLGVLFALNLYMSWTGIEGYKESRMGLQEQIQQLENKKSALQQKVWEMERNVHRFNLRLESLDSQVRDRLQLLSNRKKTSLPMIYFVTPTGFRLEQKADMTRLAQTLAQLNRWNACYMTKLSQALAQVPNLHWIVVEDAETTSKSINDIVKRSRVQFTHIAVATPPESKMKSTDPNCNNLGSSRTGVVYFGDDDNVYDWRLFDEMRRVKRVGVWPVGVVGGLLAEHAMIDGQGVITGFNAIWKPERPFPIDMASFAVNITLVLDNPEAGFSYDVPRGYQESHFLQSCGIANSREMEPLGDYANKASQIGGEELVYSFLIGGGDIGEVSEGLSILNVRTRGVFVWHTRTEKTKLGRADNSTLLEKVHLTPLQKDAIGYD</sequence>
<evidence type="ECO:0000256" key="13">
    <source>
        <dbReference type="PIRSR" id="PIRSR605027-4"/>
    </source>
</evidence>
<dbReference type="InterPro" id="IPR005027">
    <property type="entry name" value="Glyco_trans_43"/>
</dbReference>
<dbReference type="EC" id="2.4.1.135" evidence="3 14"/>
<evidence type="ECO:0000313" key="15">
    <source>
        <dbReference type="EnsemblMetazoa" id="PPA35448.1"/>
    </source>
</evidence>
<dbReference type="GO" id="GO:0005975">
    <property type="term" value="P:carbohydrate metabolic process"/>
    <property type="evidence" value="ECO:0000318"/>
    <property type="project" value="GO_Central"/>
</dbReference>
<accession>A0A2A6B8Z8</accession>
<proteinExistence type="inferred from homology"/>
<comment type="cofactor">
    <cofactor evidence="12 14">
        <name>Mn(2+)</name>
        <dbReference type="ChEBI" id="CHEBI:29035"/>
    </cofactor>
</comment>
<dbReference type="SUPFAM" id="SSF53448">
    <property type="entry name" value="Nucleotide-diphospho-sugar transferases"/>
    <property type="match status" value="2"/>
</dbReference>
<evidence type="ECO:0000256" key="2">
    <source>
        <dbReference type="ARBA" id="ARBA00007706"/>
    </source>
</evidence>
<keyword evidence="9" id="KW-0325">Glycoprotein</keyword>
<dbReference type="GO" id="GO:0040025">
    <property type="term" value="P:vulval development"/>
    <property type="evidence" value="ECO:0007669"/>
    <property type="project" value="EnsemblMetazoa"/>
</dbReference>
<comment type="pathway">
    <text evidence="14">Protein modification; protein glycosylation.</text>
</comment>
<dbReference type="AlphaFoldDB" id="A0A2A6B8Z8"/>
<organism evidence="15 16">
    <name type="scientific">Pristionchus pacificus</name>
    <name type="common">Parasitic nematode worm</name>
    <dbReference type="NCBI Taxonomy" id="54126"/>
    <lineage>
        <taxon>Eukaryota</taxon>
        <taxon>Metazoa</taxon>
        <taxon>Ecdysozoa</taxon>
        <taxon>Nematoda</taxon>
        <taxon>Chromadorea</taxon>
        <taxon>Rhabditida</taxon>
        <taxon>Rhabditina</taxon>
        <taxon>Diplogasteromorpha</taxon>
        <taxon>Diplogasteroidea</taxon>
        <taxon>Neodiplogasteridae</taxon>
        <taxon>Pristionchus</taxon>
    </lineage>
</organism>
<keyword evidence="5" id="KW-0812">Transmembrane</keyword>
<feature type="binding site" evidence="12">
    <location>
        <position position="204"/>
    </location>
    <ligand>
        <name>Mn(2+)</name>
        <dbReference type="ChEBI" id="CHEBI:29035"/>
    </ligand>
</feature>
<dbReference type="EnsemblMetazoa" id="PPA35448.1">
    <property type="protein sequence ID" value="PPA35448.1"/>
    <property type="gene ID" value="WBGene00273817"/>
</dbReference>
<dbReference type="PANTHER" id="PTHR10896:SF65">
    <property type="entry name" value="GALACTOSYLGALACTOSYLXYLOSYLPROTEIN 3-BETA-GLUCURONOSYLTRANSFERASE 3"/>
    <property type="match status" value="1"/>
</dbReference>
<evidence type="ECO:0000256" key="8">
    <source>
        <dbReference type="ARBA" id="ARBA00023136"/>
    </source>
</evidence>
<reference evidence="16" key="1">
    <citation type="journal article" date="2008" name="Nat. Genet.">
        <title>The Pristionchus pacificus genome provides a unique perspective on nematode lifestyle and parasitism.</title>
        <authorList>
            <person name="Dieterich C."/>
            <person name="Clifton S.W."/>
            <person name="Schuster L.N."/>
            <person name="Chinwalla A."/>
            <person name="Delehaunty K."/>
            <person name="Dinkelacker I."/>
            <person name="Fulton L."/>
            <person name="Fulton R."/>
            <person name="Godfrey J."/>
            <person name="Minx P."/>
            <person name="Mitreva M."/>
            <person name="Roeseler W."/>
            <person name="Tian H."/>
            <person name="Witte H."/>
            <person name="Yang S.P."/>
            <person name="Wilson R.K."/>
            <person name="Sommer R.J."/>
        </authorList>
    </citation>
    <scope>NUCLEOTIDE SEQUENCE [LARGE SCALE GENOMIC DNA]</scope>
    <source>
        <strain evidence="16">PS312</strain>
    </source>
</reference>
<keyword evidence="4 14" id="KW-0808">Transferase</keyword>
<keyword evidence="7" id="KW-1133">Transmembrane helix</keyword>
<evidence type="ECO:0000256" key="9">
    <source>
        <dbReference type="ARBA" id="ARBA00023180"/>
    </source>
</evidence>
<evidence type="ECO:0000256" key="4">
    <source>
        <dbReference type="ARBA" id="ARBA00022679"/>
    </source>
</evidence>
<dbReference type="GO" id="GO:0046872">
    <property type="term" value="F:metal ion binding"/>
    <property type="evidence" value="ECO:0007669"/>
    <property type="project" value="UniProtKB-KW"/>
</dbReference>
<keyword evidence="12 14" id="KW-0479">Metal-binding</keyword>
<dbReference type="OrthoDB" id="675023at2759"/>
<gene>
    <name evidence="15" type="primary">WBGene00273817</name>
</gene>
<dbReference type="PANTHER" id="PTHR10896">
    <property type="entry name" value="GALACTOSYLGALACTOSYLXYLOSYLPROTEIN 3-BETA-GLUCURONOSYLTRANSFERASE BETA-1,3-GLUCURONYLTRANSFERASE"/>
    <property type="match status" value="1"/>
</dbReference>
<reference evidence="15" key="2">
    <citation type="submission" date="2022-06" db="UniProtKB">
        <authorList>
            <consortium name="EnsemblMetazoa"/>
        </authorList>
    </citation>
    <scope>IDENTIFICATION</scope>
    <source>
        <strain evidence="15">PS312</strain>
    </source>
</reference>
<protein>
    <recommendedName>
        <fullName evidence="3 14">Galactosylgalactosylxylosylprotein 3-beta-glucuronosyltransferase</fullName>
        <ecNumber evidence="3 14">2.4.1.135</ecNumber>
    </recommendedName>
</protein>